<evidence type="ECO:0000256" key="2">
    <source>
        <dbReference type="ARBA" id="ARBA00022692"/>
    </source>
</evidence>
<dbReference type="AlphaFoldDB" id="A0AAN7SUA9"/>
<feature type="region of interest" description="Disordered" evidence="10">
    <location>
        <begin position="87"/>
        <end position="180"/>
    </location>
</feature>
<protein>
    <recommendedName>
        <fullName evidence="9">Coupling of ubiquitin conjugation to ER degradation protein 1</fullName>
    </recommendedName>
</protein>
<comment type="caution">
    <text evidence="13">The sequence shown here is derived from an EMBL/GenBank/DDBJ whole genome shotgun (WGS) entry which is preliminary data.</text>
</comment>
<evidence type="ECO:0000256" key="4">
    <source>
        <dbReference type="ARBA" id="ARBA00022824"/>
    </source>
</evidence>
<keyword evidence="6 11" id="KW-0472">Membrane</keyword>
<keyword evidence="2 11" id="KW-0812">Transmembrane</keyword>
<keyword evidence="4" id="KW-0256">Endoplasmic reticulum</keyword>
<evidence type="ECO:0000256" key="9">
    <source>
        <dbReference type="ARBA" id="ARBA00072899"/>
    </source>
</evidence>
<evidence type="ECO:0000256" key="10">
    <source>
        <dbReference type="SAM" id="MobiDB-lite"/>
    </source>
</evidence>
<feature type="compositionally biased region" description="Basic and acidic residues" evidence="10">
    <location>
        <begin position="133"/>
        <end position="151"/>
    </location>
</feature>
<reference evidence="13 14" key="1">
    <citation type="submission" date="2023-08" db="EMBL/GenBank/DDBJ databases">
        <title>Black Yeasts Isolated from many extreme environments.</title>
        <authorList>
            <person name="Coleine C."/>
            <person name="Stajich J.E."/>
            <person name="Selbmann L."/>
        </authorList>
    </citation>
    <scope>NUCLEOTIDE SEQUENCE [LARGE SCALE GENOMIC DNA]</scope>
    <source>
        <strain evidence="13 14">CCFEE 5910</strain>
    </source>
</reference>
<accession>A0AAN7SUA9</accession>
<evidence type="ECO:0000313" key="14">
    <source>
        <dbReference type="Proteomes" id="UP001309876"/>
    </source>
</evidence>
<feature type="compositionally biased region" description="Basic and acidic residues" evidence="10">
    <location>
        <begin position="166"/>
        <end position="180"/>
    </location>
</feature>
<proteinExistence type="inferred from homology"/>
<dbReference type="CDD" id="cd14424">
    <property type="entry name" value="CUE_Cue1p_like"/>
    <property type="match status" value="1"/>
</dbReference>
<evidence type="ECO:0000256" key="8">
    <source>
        <dbReference type="ARBA" id="ARBA00061383"/>
    </source>
</evidence>
<evidence type="ECO:0000256" key="3">
    <source>
        <dbReference type="ARBA" id="ARBA00022786"/>
    </source>
</evidence>
<evidence type="ECO:0000256" key="1">
    <source>
        <dbReference type="ARBA" id="ARBA00004586"/>
    </source>
</evidence>
<comment type="similarity">
    <text evidence="8">Belongs to the CUE1 family.</text>
</comment>
<dbReference type="PROSITE" id="PS51140">
    <property type="entry name" value="CUE"/>
    <property type="match status" value="1"/>
</dbReference>
<evidence type="ECO:0000256" key="6">
    <source>
        <dbReference type="ARBA" id="ARBA00023136"/>
    </source>
</evidence>
<evidence type="ECO:0000259" key="12">
    <source>
        <dbReference type="PROSITE" id="PS51140"/>
    </source>
</evidence>
<organism evidence="13 14">
    <name type="scientific">Lithohypha guttulata</name>
    <dbReference type="NCBI Taxonomy" id="1690604"/>
    <lineage>
        <taxon>Eukaryota</taxon>
        <taxon>Fungi</taxon>
        <taxon>Dikarya</taxon>
        <taxon>Ascomycota</taxon>
        <taxon>Pezizomycotina</taxon>
        <taxon>Eurotiomycetes</taxon>
        <taxon>Chaetothyriomycetidae</taxon>
        <taxon>Chaetothyriales</taxon>
        <taxon>Trichomeriaceae</taxon>
        <taxon>Lithohypha</taxon>
    </lineage>
</organism>
<feature type="domain" description="CUE" evidence="12">
    <location>
        <begin position="51"/>
        <end position="94"/>
    </location>
</feature>
<dbReference type="GO" id="GO:0005789">
    <property type="term" value="C:endoplasmic reticulum membrane"/>
    <property type="evidence" value="ECO:0007669"/>
    <property type="project" value="UniProtKB-SubCell"/>
</dbReference>
<keyword evidence="14" id="KW-1185">Reference proteome</keyword>
<dbReference type="Pfam" id="PF02845">
    <property type="entry name" value="CUE"/>
    <property type="match status" value="1"/>
</dbReference>
<gene>
    <name evidence="13" type="ORF">LTR05_007826</name>
</gene>
<name>A0AAN7SUA9_9EURO</name>
<dbReference type="EMBL" id="JAVRRJ010000009">
    <property type="protein sequence ID" value="KAK5081693.1"/>
    <property type="molecule type" value="Genomic_DNA"/>
</dbReference>
<dbReference type="FunFam" id="1.10.8.10:FF:000050">
    <property type="entry name" value="Related to AMFR protein"/>
    <property type="match status" value="1"/>
</dbReference>
<dbReference type="Proteomes" id="UP001309876">
    <property type="component" value="Unassembled WGS sequence"/>
</dbReference>
<comment type="subcellular location">
    <subcellularLocation>
        <location evidence="7">Endomembrane system</location>
        <topology evidence="7">Single-pass membrane protein</topology>
    </subcellularLocation>
    <subcellularLocation>
        <location evidence="1">Endoplasmic reticulum membrane</location>
    </subcellularLocation>
</comment>
<keyword evidence="5 11" id="KW-1133">Transmembrane helix</keyword>
<keyword evidence="3" id="KW-0833">Ubl conjugation pathway</keyword>
<evidence type="ECO:0000256" key="11">
    <source>
        <dbReference type="SAM" id="Phobius"/>
    </source>
</evidence>
<feature type="compositionally biased region" description="Polar residues" evidence="10">
    <location>
        <begin position="154"/>
        <end position="164"/>
    </location>
</feature>
<feature type="compositionally biased region" description="Low complexity" evidence="10">
    <location>
        <begin position="111"/>
        <end position="124"/>
    </location>
</feature>
<feature type="transmembrane region" description="Helical" evidence="11">
    <location>
        <begin position="12"/>
        <end position="30"/>
    </location>
</feature>
<dbReference type="Gene3D" id="1.10.8.10">
    <property type="entry name" value="DNA helicase RuvA subunit, C-terminal domain"/>
    <property type="match status" value="1"/>
</dbReference>
<dbReference type="GO" id="GO:0043130">
    <property type="term" value="F:ubiquitin binding"/>
    <property type="evidence" value="ECO:0007669"/>
    <property type="project" value="InterPro"/>
</dbReference>
<evidence type="ECO:0000313" key="13">
    <source>
        <dbReference type="EMBL" id="KAK5081693.1"/>
    </source>
</evidence>
<sequence length="202" mass="22340">MSSEASDEATISYPSIAIVIGLAYLLYRYFTSSSSNGSDPSSSQSRNGLRFTQAQVDQVANMFPQLSRRDIMWDLQRNRGSVNATVERVLGERSLDPAPPSFQPPMPETASQSTSTSSISSLLSGKQQVHPDLITRYKLQDRINSSDKGKGVDTSGSASSNSWGATKDERQSALKRRRDEMILEARRKMLERDATRGERTAQ</sequence>
<evidence type="ECO:0000256" key="5">
    <source>
        <dbReference type="ARBA" id="ARBA00022989"/>
    </source>
</evidence>
<feature type="compositionally biased region" description="Pro residues" evidence="10">
    <location>
        <begin position="97"/>
        <end position="107"/>
    </location>
</feature>
<evidence type="ECO:0000256" key="7">
    <source>
        <dbReference type="ARBA" id="ARBA00037847"/>
    </source>
</evidence>
<dbReference type="InterPro" id="IPR003892">
    <property type="entry name" value="CUE"/>
</dbReference>